<dbReference type="PANTHER" id="PTHR34387">
    <property type="entry name" value="SLR1258 PROTEIN"/>
    <property type="match status" value="1"/>
</dbReference>
<evidence type="ECO:0000313" key="1">
    <source>
        <dbReference type="EMBL" id="TYS67116.1"/>
    </source>
</evidence>
<dbReference type="InterPro" id="IPR007497">
    <property type="entry name" value="SIMPL/DUF541"/>
</dbReference>
<dbReference type="AlphaFoldDB" id="A0A5D4SZ71"/>
<gene>
    <name evidence="1" type="ORF">FZC76_16455</name>
</gene>
<dbReference type="InterPro" id="IPR052022">
    <property type="entry name" value="26kDa_periplasmic_antigen"/>
</dbReference>
<accession>A0A5D4SZ71</accession>
<reference evidence="1 2" key="1">
    <citation type="submission" date="2019-08" db="EMBL/GenBank/DDBJ databases">
        <title>Bacillus genomes from the desert of Cuatro Cienegas, Coahuila.</title>
        <authorList>
            <person name="Olmedo-Alvarez G."/>
        </authorList>
    </citation>
    <scope>NUCLEOTIDE SEQUENCE [LARGE SCALE GENOMIC DNA]</scope>
    <source>
        <strain evidence="1 2">CH28_1T</strain>
    </source>
</reference>
<name>A0A5D4SZ71_9BACI</name>
<dbReference type="STRING" id="79883.GCA_001636495_01315"/>
<dbReference type="Gene3D" id="3.30.70.2970">
    <property type="entry name" value="Protein of unknown function (DUF541), domain 2"/>
    <property type="match status" value="1"/>
</dbReference>
<dbReference type="GO" id="GO:0006974">
    <property type="term" value="P:DNA damage response"/>
    <property type="evidence" value="ECO:0007669"/>
    <property type="project" value="TreeGrafter"/>
</dbReference>
<dbReference type="EMBL" id="VTEV01000006">
    <property type="protein sequence ID" value="TYS67116.1"/>
    <property type="molecule type" value="Genomic_DNA"/>
</dbReference>
<proteinExistence type="predicted"/>
<dbReference type="OrthoDB" id="9785192at2"/>
<dbReference type="PANTHER" id="PTHR34387:SF1">
    <property type="entry name" value="PERIPLASMIC IMMUNOGENIC PROTEIN"/>
    <property type="match status" value="1"/>
</dbReference>
<organism evidence="1 2">
    <name type="scientific">Sutcliffiella horikoshii</name>
    <dbReference type="NCBI Taxonomy" id="79883"/>
    <lineage>
        <taxon>Bacteria</taxon>
        <taxon>Bacillati</taxon>
        <taxon>Bacillota</taxon>
        <taxon>Bacilli</taxon>
        <taxon>Bacillales</taxon>
        <taxon>Bacillaceae</taxon>
        <taxon>Sutcliffiella</taxon>
    </lineage>
</organism>
<protein>
    <submittedName>
        <fullName evidence="1">DUF541 domain-containing protein</fullName>
    </submittedName>
</protein>
<evidence type="ECO:0000313" key="2">
    <source>
        <dbReference type="Proteomes" id="UP000322524"/>
    </source>
</evidence>
<sequence length="210" mass="23290">MVVMLQRTMLVQGTAKKEVQPDIAYLQLGVVTTNPDVQRAQEENRLIANRMIQALIAAGIPREDIETSSYTSFPRYETDPSGNSVLSGYEVRHIFRIAVRDITKAGTIVDLAFENGANISESVSFEVSNYNEIYRHVLQLAVVDGAKKAHAMAVTLQVCLSPVPMKVEEVTQQVFAGPRYASLSVQEKASTPIEPQEITIRASVNLEYIY</sequence>
<dbReference type="Gene3D" id="3.30.110.170">
    <property type="entry name" value="Protein of unknown function (DUF541), domain 1"/>
    <property type="match status" value="1"/>
</dbReference>
<comment type="caution">
    <text evidence="1">The sequence shown here is derived from an EMBL/GenBank/DDBJ whole genome shotgun (WGS) entry which is preliminary data.</text>
</comment>
<dbReference type="Proteomes" id="UP000322524">
    <property type="component" value="Unassembled WGS sequence"/>
</dbReference>
<dbReference type="Pfam" id="PF04402">
    <property type="entry name" value="SIMPL"/>
    <property type="match status" value="1"/>
</dbReference>